<keyword evidence="3 6" id="KW-0812">Transmembrane</keyword>
<feature type="transmembrane region" description="Helical" evidence="6">
    <location>
        <begin position="248"/>
        <end position="272"/>
    </location>
</feature>
<accession>A0A0E3GRM6</accession>
<feature type="transmembrane region" description="Helical" evidence="6">
    <location>
        <begin position="20"/>
        <end position="42"/>
    </location>
</feature>
<evidence type="ECO:0000256" key="2">
    <source>
        <dbReference type="ARBA" id="ARBA00022475"/>
    </source>
</evidence>
<feature type="domain" description="ABC3 transporter permease C-terminal" evidence="7">
    <location>
        <begin position="255"/>
        <end position="361"/>
    </location>
</feature>
<evidence type="ECO:0000256" key="5">
    <source>
        <dbReference type="ARBA" id="ARBA00023136"/>
    </source>
</evidence>
<evidence type="ECO:0000313" key="8">
    <source>
        <dbReference type="EMBL" id="AKA70586.1"/>
    </source>
</evidence>
<dbReference type="InterPro" id="IPR038766">
    <property type="entry name" value="Membrane_comp_ABC_pdt"/>
</dbReference>
<evidence type="ECO:0000256" key="3">
    <source>
        <dbReference type="ARBA" id="ARBA00022692"/>
    </source>
</evidence>
<name>A0A0E3GRM6_CLOSL</name>
<dbReference type="AlphaFoldDB" id="A0A0E3GRM6"/>
<dbReference type="EMBL" id="CP009933">
    <property type="protein sequence ID" value="AKA70586.1"/>
    <property type="molecule type" value="Genomic_DNA"/>
</dbReference>
<dbReference type="PANTHER" id="PTHR30287:SF2">
    <property type="entry name" value="BLL1001 PROTEIN"/>
    <property type="match status" value="1"/>
</dbReference>
<feature type="transmembrane region" description="Helical" evidence="6">
    <location>
        <begin position="301"/>
        <end position="322"/>
    </location>
</feature>
<sequence>MYQKIIKNDIRKSKLITATITAFILVAAMLTSLSALLIVNLFSAMDNMLLSAKSLHFMQMHTGNVDMERLQSFAAANNSVEDYQVLEFLNIEGANIVIGKDSLAKSVQDNGLSVQSKKFDFLLNLNGEVIHPANGEIYVPIYYMKEGNVALGNRVTIHGISFTVAGFLRDSVMNASMVSSKRFLVSPDDFERVREFGKLEHLIEFRLAKGISFPAFEAAYLDAGLPANGPPAITYTQVKMINSITDGIMIAVLVLIGILVIIVAFLCIRFTLLAKIEEDYKEIGILKAVGMRVSQIKKLYLAKYGAIACAACVLGFLASLPIQTLFMKNIRLYMGESGSTLSGLLCGLLGAMVICGVVMLYVNSVLQCFRKISAAQAVRLGAPQEKSKAVKIFKLSNNRLFSKNIFLGIKDVISRKKMYVTMLMVLVISSFIMIVPQNISNTISKESFITYMGMGICDVNIGVMRTQVEDVMEKTAEVVDMLKKDKNVEKYTLFTSMMLDRKVDNGTIEKLRVAFGDYSKFPITYSNGRAPQAESELALSVLNAKDLEKTVGDEIVLIIDGVEKHLTVCGIYSDITNGGRTAQAIFDTNNGDVLSVGIAVKFRDRQNIDAAISEYRKQFSFAKVTGIDESIRQMLGSIRDALKMVSIVAIGATALITLLVTVLFMKMLVVKDRYPITILKSMGFTGTDIREQYLTRSITVLALGVIIGTILAHTLGELVGVAIISSFGATTFQFVVNPWFAYFVSPLLIASCVVVGTMMGVSGIQTLKISEHIKEV</sequence>
<evidence type="ECO:0000256" key="6">
    <source>
        <dbReference type="SAM" id="Phobius"/>
    </source>
</evidence>
<dbReference type="HOGENOM" id="CLU_011038_0_0_9"/>
<reference evidence="8 9" key="1">
    <citation type="journal article" date="2015" name="J. Biotechnol.">
        <title>Complete genome sequence of a malodorant-producing acetogen, Clostridium scatologenes ATCC 25775(T).</title>
        <authorList>
            <person name="Zhu Z."/>
            <person name="Guo T."/>
            <person name="Zheng H."/>
            <person name="Song T."/>
            <person name="Ouyang P."/>
            <person name="Xie J."/>
        </authorList>
    </citation>
    <scope>NUCLEOTIDE SEQUENCE [LARGE SCALE GENOMIC DNA]</scope>
    <source>
        <strain evidence="8 9">ATCC 25775</strain>
    </source>
</reference>
<dbReference type="Proteomes" id="UP000033115">
    <property type="component" value="Chromosome"/>
</dbReference>
<feature type="transmembrane region" description="Helical" evidence="6">
    <location>
        <begin position="739"/>
        <end position="764"/>
    </location>
</feature>
<protein>
    <recommendedName>
        <fullName evidence="7">ABC3 transporter permease C-terminal domain-containing protein</fullName>
    </recommendedName>
</protein>
<comment type="subcellular location">
    <subcellularLocation>
        <location evidence="1">Cell membrane</location>
        <topology evidence="1">Multi-pass membrane protein</topology>
    </subcellularLocation>
</comment>
<dbReference type="PANTHER" id="PTHR30287">
    <property type="entry name" value="MEMBRANE COMPONENT OF PREDICTED ABC SUPERFAMILY METABOLITE UPTAKE TRANSPORTER"/>
    <property type="match status" value="1"/>
</dbReference>
<dbReference type="InterPro" id="IPR003838">
    <property type="entry name" value="ABC3_permease_C"/>
</dbReference>
<keyword evidence="9" id="KW-1185">Reference proteome</keyword>
<feature type="transmembrane region" description="Helical" evidence="6">
    <location>
        <begin position="644"/>
        <end position="665"/>
    </location>
</feature>
<keyword evidence="2" id="KW-1003">Cell membrane</keyword>
<dbReference type="RefSeq" id="WP_029160707.1">
    <property type="nucleotide sequence ID" value="NZ_CP009933.1"/>
</dbReference>
<feature type="transmembrane region" description="Helical" evidence="6">
    <location>
        <begin position="700"/>
        <end position="727"/>
    </location>
</feature>
<evidence type="ECO:0000256" key="4">
    <source>
        <dbReference type="ARBA" id="ARBA00022989"/>
    </source>
</evidence>
<keyword evidence="4 6" id="KW-1133">Transmembrane helix</keyword>
<organism evidence="8 9">
    <name type="scientific">Clostridium scatologenes</name>
    <dbReference type="NCBI Taxonomy" id="1548"/>
    <lineage>
        <taxon>Bacteria</taxon>
        <taxon>Bacillati</taxon>
        <taxon>Bacillota</taxon>
        <taxon>Clostridia</taxon>
        <taxon>Eubacteriales</taxon>
        <taxon>Clostridiaceae</taxon>
        <taxon>Clostridium</taxon>
    </lineage>
</organism>
<feature type="transmembrane region" description="Helical" evidence="6">
    <location>
        <begin position="418"/>
        <end position="435"/>
    </location>
</feature>
<feature type="transmembrane region" description="Helical" evidence="6">
    <location>
        <begin position="342"/>
        <end position="362"/>
    </location>
</feature>
<gene>
    <name evidence="8" type="ORF">CSCA_3461</name>
</gene>
<dbReference type="GO" id="GO:0005886">
    <property type="term" value="C:plasma membrane"/>
    <property type="evidence" value="ECO:0007669"/>
    <property type="project" value="UniProtKB-SubCell"/>
</dbReference>
<feature type="domain" description="ABC3 transporter permease C-terminal" evidence="7">
    <location>
        <begin position="648"/>
        <end position="757"/>
    </location>
</feature>
<evidence type="ECO:0000256" key="1">
    <source>
        <dbReference type="ARBA" id="ARBA00004651"/>
    </source>
</evidence>
<proteinExistence type="predicted"/>
<dbReference type="STRING" id="1548.CSCA_3461"/>
<keyword evidence="5 6" id="KW-0472">Membrane</keyword>
<evidence type="ECO:0000313" key="9">
    <source>
        <dbReference type="Proteomes" id="UP000033115"/>
    </source>
</evidence>
<dbReference type="Pfam" id="PF02687">
    <property type="entry name" value="FtsX"/>
    <property type="match status" value="2"/>
</dbReference>
<dbReference type="KEGG" id="csq:CSCA_3461"/>
<evidence type="ECO:0000259" key="7">
    <source>
        <dbReference type="Pfam" id="PF02687"/>
    </source>
</evidence>